<dbReference type="OrthoDB" id="3270520at2759"/>
<name>A0A5C3KVR2_COPMA</name>
<feature type="domain" description="DUF659" evidence="2">
    <location>
        <begin position="20"/>
        <end position="140"/>
    </location>
</feature>
<dbReference type="EMBL" id="ML210201">
    <property type="protein sequence ID" value="TFK24427.1"/>
    <property type="molecule type" value="Genomic_DNA"/>
</dbReference>
<sequence>MDCFLPQAKTPSQKVLSGRIIPNLVQKAWGRVRNVIRGRSVTLQADGWTGINHRHVIAFMVGVDGKVYTVNVIDATNERKTADQFLEQLDAAYHKAETDMGVMVICVTTDASGEAAKARRLFKLRYPHIIVLDCYAHQVSCSDSSLITWLRSKTLLLGLICSAYAQHNNGKTKSILRAVLTRWTSHYLAFNRLLELQQTLDLVVLQDAMKPADQKLIVIGDAAAKNWAKKMIEIIKDSSFWLGLVRVVRHLCPLAIATNMLQSVSCRLDTVLITFGFLYMQFTKMKQELGATDEDIAACERVINSIEKCWAKADQAIFIAAVILNPFYPFTIFQGANFLSMAGTIKLFQDLWTRFFREDPPTELDLEVMDFISGTGVYQQLAMMVNLEEAAAIKQGWDVNPINVFDLLKLIGTPDTPLVRLSRHLYAVSTNSASCERLFSSFGNLLTKLRNRLGLGIMQSIAELKLRINDENRNNTQAQQRLKRHLGHKVPQAQNLLVSVSSTGTSVPSGTSPENLTSPYPTSTPPSIGDPISNDYTAWVQAQTRLIDEEEAEDCGRTNVNEIRRRDLSLADVTFGSYPLCMLFNYSESTWMQKYENTGAKTFDQELEVYEMVDLQDAEGVEDVEGVQLDLDASAESSVLAMLSHTR</sequence>
<protein>
    <recommendedName>
        <fullName evidence="2">DUF659 domain-containing protein</fullName>
    </recommendedName>
</protein>
<evidence type="ECO:0000313" key="4">
    <source>
        <dbReference type="Proteomes" id="UP000307440"/>
    </source>
</evidence>
<feature type="region of interest" description="Disordered" evidence="1">
    <location>
        <begin position="502"/>
        <end position="523"/>
    </location>
</feature>
<dbReference type="InterPro" id="IPR007021">
    <property type="entry name" value="DUF659"/>
</dbReference>
<dbReference type="Pfam" id="PF04937">
    <property type="entry name" value="DUF659"/>
    <property type="match status" value="1"/>
</dbReference>
<gene>
    <name evidence="3" type="ORF">FA15DRAFT_592446</name>
</gene>
<evidence type="ECO:0000313" key="3">
    <source>
        <dbReference type="EMBL" id="TFK24427.1"/>
    </source>
</evidence>
<proteinExistence type="predicted"/>
<evidence type="ECO:0000259" key="2">
    <source>
        <dbReference type="Pfam" id="PF04937"/>
    </source>
</evidence>
<organism evidence="3 4">
    <name type="scientific">Coprinopsis marcescibilis</name>
    <name type="common">Agaric fungus</name>
    <name type="synonym">Psathyrella marcescibilis</name>
    <dbReference type="NCBI Taxonomy" id="230819"/>
    <lineage>
        <taxon>Eukaryota</taxon>
        <taxon>Fungi</taxon>
        <taxon>Dikarya</taxon>
        <taxon>Basidiomycota</taxon>
        <taxon>Agaricomycotina</taxon>
        <taxon>Agaricomycetes</taxon>
        <taxon>Agaricomycetidae</taxon>
        <taxon>Agaricales</taxon>
        <taxon>Agaricineae</taxon>
        <taxon>Psathyrellaceae</taxon>
        <taxon>Coprinopsis</taxon>
    </lineage>
</organism>
<dbReference type="SUPFAM" id="SSF53098">
    <property type="entry name" value="Ribonuclease H-like"/>
    <property type="match status" value="1"/>
</dbReference>
<dbReference type="InterPro" id="IPR012337">
    <property type="entry name" value="RNaseH-like_sf"/>
</dbReference>
<dbReference type="AlphaFoldDB" id="A0A5C3KVR2"/>
<dbReference type="Proteomes" id="UP000307440">
    <property type="component" value="Unassembled WGS sequence"/>
</dbReference>
<keyword evidence="4" id="KW-1185">Reference proteome</keyword>
<reference evidence="3 4" key="1">
    <citation type="journal article" date="2019" name="Nat. Ecol. Evol.">
        <title>Megaphylogeny resolves global patterns of mushroom evolution.</title>
        <authorList>
            <person name="Varga T."/>
            <person name="Krizsan K."/>
            <person name="Foldi C."/>
            <person name="Dima B."/>
            <person name="Sanchez-Garcia M."/>
            <person name="Sanchez-Ramirez S."/>
            <person name="Szollosi G.J."/>
            <person name="Szarkandi J.G."/>
            <person name="Papp V."/>
            <person name="Albert L."/>
            <person name="Andreopoulos W."/>
            <person name="Angelini C."/>
            <person name="Antonin V."/>
            <person name="Barry K.W."/>
            <person name="Bougher N.L."/>
            <person name="Buchanan P."/>
            <person name="Buyck B."/>
            <person name="Bense V."/>
            <person name="Catcheside P."/>
            <person name="Chovatia M."/>
            <person name="Cooper J."/>
            <person name="Damon W."/>
            <person name="Desjardin D."/>
            <person name="Finy P."/>
            <person name="Geml J."/>
            <person name="Haridas S."/>
            <person name="Hughes K."/>
            <person name="Justo A."/>
            <person name="Karasinski D."/>
            <person name="Kautmanova I."/>
            <person name="Kiss B."/>
            <person name="Kocsube S."/>
            <person name="Kotiranta H."/>
            <person name="LaButti K.M."/>
            <person name="Lechner B.E."/>
            <person name="Liimatainen K."/>
            <person name="Lipzen A."/>
            <person name="Lukacs Z."/>
            <person name="Mihaltcheva S."/>
            <person name="Morgado L.N."/>
            <person name="Niskanen T."/>
            <person name="Noordeloos M.E."/>
            <person name="Ohm R.A."/>
            <person name="Ortiz-Santana B."/>
            <person name="Ovrebo C."/>
            <person name="Racz N."/>
            <person name="Riley R."/>
            <person name="Savchenko A."/>
            <person name="Shiryaev A."/>
            <person name="Soop K."/>
            <person name="Spirin V."/>
            <person name="Szebenyi C."/>
            <person name="Tomsovsky M."/>
            <person name="Tulloss R.E."/>
            <person name="Uehling J."/>
            <person name="Grigoriev I.V."/>
            <person name="Vagvolgyi C."/>
            <person name="Papp T."/>
            <person name="Martin F.M."/>
            <person name="Miettinen O."/>
            <person name="Hibbett D.S."/>
            <person name="Nagy L.G."/>
        </authorList>
    </citation>
    <scope>NUCLEOTIDE SEQUENCE [LARGE SCALE GENOMIC DNA]</scope>
    <source>
        <strain evidence="3 4">CBS 121175</strain>
    </source>
</reference>
<evidence type="ECO:0000256" key="1">
    <source>
        <dbReference type="SAM" id="MobiDB-lite"/>
    </source>
</evidence>
<dbReference type="STRING" id="230819.A0A5C3KVR2"/>
<accession>A0A5C3KVR2</accession>